<dbReference type="EMBL" id="JACXVP010000007">
    <property type="protein sequence ID" value="KAG5596705.1"/>
    <property type="molecule type" value="Genomic_DNA"/>
</dbReference>
<keyword evidence="1" id="KW-0472">Membrane</keyword>
<dbReference type="AlphaFoldDB" id="A0A9J5Y8M3"/>
<feature type="transmembrane region" description="Helical" evidence="1">
    <location>
        <begin position="44"/>
        <end position="63"/>
    </location>
</feature>
<proteinExistence type="predicted"/>
<keyword evidence="1" id="KW-0812">Transmembrane</keyword>
<organism evidence="2 3">
    <name type="scientific">Solanum commersonii</name>
    <name type="common">Commerson's wild potato</name>
    <name type="synonym">Commerson's nightshade</name>
    <dbReference type="NCBI Taxonomy" id="4109"/>
    <lineage>
        <taxon>Eukaryota</taxon>
        <taxon>Viridiplantae</taxon>
        <taxon>Streptophyta</taxon>
        <taxon>Embryophyta</taxon>
        <taxon>Tracheophyta</taxon>
        <taxon>Spermatophyta</taxon>
        <taxon>Magnoliopsida</taxon>
        <taxon>eudicotyledons</taxon>
        <taxon>Gunneridae</taxon>
        <taxon>Pentapetalae</taxon>
        <taxon>asterids</taxon>
        <taxon>lamiids</taxon>
        <taxon>Solanales</taxon>
        <taxon>Solanaceae</taxon>
        <taxon>Solanoideae</taxon>
        <taxon>Solaneae</taxon>
        <taxon>Solanum</taxon>
    </lineage>
</organism>
<keyword evidence="1" id="KW-1133">Transmembrane helix</keyword>
<gene>
    <name evidence="2" type="ORF">H5410_037937</name>
</gene>
<keyword evidence="3" id="KW-1185">Reference proteome</keyword>
<accession>A0A9J5Y8M3</accession>
<evidence type="ECO:0000313" key="2">
    <source>
        <dbReference type="EMBL" id="KAG5596705.1"/>
    </source>
</evidence>
<sequence length="80" mass="9126">MTTVQPTPVTLLLHIENDQKRTAATQTRRHTQQRDRARLLEIKLVFVAVETHLLLLIPSLLAAHRKAHVYIFGFSANTVD</sequence>
<dbReference type="Proteomes" id="UP000824120">
    <property type="component" value="Chromosome 7"/>
</dbReference>
<evidence type="ECO:0000256" key="1">
    <source>
        <dbReference type="SAM" id="Phobius"/>
    </source>
</evidence>
<name>A0A9J5Y8M3_SOLCO</name>
<comment type="caution">
    <text evidence="2">The sequence shown here is derived from an EMBL/GenBank/DDBJ whole genome shotgun (WGS) entry which is preliminary data.</text>
</comment>
<reference evidence="2 3" key="1">
    <citation type="submission" date="2020-09" db="EMBL/GenBank/DDBJ databases">
        <title>De no assembly of potato wild relative species, Solanum commersonii.</title>
        <authorList>
            <person name="Cho K."/>
        </authorList>
    </citation>
    <scope>NUCLEOTIDE SEQUENCE [LARGE SCALE GENOMIC DNA]</scope>
    <source>
        <strain evidence="2">LZ3.2</strain>
        <tissue evidence="2">Leaf</tissue>
    </source>
</reference>
<evidence type="ECO:0000313" key="3">
    <source>
        <dbReference type="Proteomes" id="UP000824120"/>
    </source>
</evidence>
<protein>
    <submittedName>
        <fullName evidence="2">Uncharacterized protein</fullName>
    </submittedName>
</protein>